<organism evidence="1">
    <name type="scientific">marine sediment metagenome</name>
    <dbReference type="NCBI Taxonomy" id="412755"/>
    <lineage>
        <taxon>unclassified sequences</taxon>
        <taxon>metagenomes</taxon>
        <taxon>ecological metagenomes</taxon>
    </lineage>
</organism>
<gene>
    <name evidence="1" type="ORF">LCGC14_2400880</name>
</gene>
<comment type="caution">
    <text evidence="1">The sequence shown here is derived from an EMBL/GenBank/DDBJ whole genome shotgun (WGS) entry which is preliminary data.</text>
</comment>
<protein>
    <submittedName>
        <fullName evidence="1">Uncharacterized protein</fullName>
    </submittedName>
</protein>
<evidence type="ECO:0000313" key="1">
    <source>
        <dbReference type="EMBL" id="KKL25880.1"/>
    </source>
</evidence>
<name>A0A0F9BVC8_9ZZZZ</name>
<dbReference type="EMBL" id="LAZR01036047">
    <property type="protein sequence ID" value="KKL25880.1"/>
    <property type="molecule type" value="Genomic_DNA"/>
</dbReference>
<reference evidence="1" key="1">
    <citation type="journal article" date="2015" name="Nature">
        <title>Complex archaea that bridge the gap between prokaryotes and eukaryotes.</title>
        <authorList>
            <person name="Spang A."/>
            <person name="Saw J.H."/>
            <person name="Jorgensen S.L."/>
            <person name="Zaremba-Niedzwiedzka K."/>
            <person name="Martijn J."/>
            <person name="Lind A.E."/>
            <person name="van Eijk R."/>
            <person name="Schleper C."/>
            <person name="Guy L."/>
            <person name="Ettema T.J."/>
        </authorList>
    </citation>
    <scope>NUCLEOTIDE SEQUENCE</scope>
</reference>
<dbReference type="AlphaFoldDB" id="A0A0F9BVC8"/>
<proteinExistence type="predicted"/>
<sequence>MIFGPQNALNVEIQKLITKDSQNTRVEGMLIIGMSFNVGNVNLLGVQIKNHPIFS</sequence>
<accession>A0A0F9BVC8</accession>